<feature type="region of interest" description="Disordered" evidence="1">
    <location>
        <begin position="35"/>
        <end position="116"/>
    </location>
</feature>
<sequence length="158" mass="16835">MDYTNRHHNNLTPDRSNYEFLHAMYGLVPGAEPFNPPTPAPTMAPIGAAGAPTLTGGSFADGNPGSVFGPGGNPGSNGGGNSPWSNPGSGGNNEEDEKEDKKEKKDGKDRDLQGYTNEWIQSVLEAARMQENAQEYESGEYEMQVAEGVVLRVHNLGA</sequence>
<name>A0A7S3DUQ1_9STRA</name>
<accession>A0A7S3DUQ1</accession>
<organism evidence="2">
    <name type="scientific">Entomoneis paludosa</name>
    <dbReference type="NCBI Taxonomy" id="265537"/>
    <lineage>
        <taxon>Eukaryota</taxon>
        <taxon>Sar</taxon>
        <taxon>Stramenopiles</taxon>
        <taxon>Ochrophyta</taxon>
        <taxon>Bacillariophyta</taxon>
        <taxon>Bacillariophyceae</taxon>
        <taxon>Bacillariophycidae</taxon>
        <taxon>Entomoneidaceae</taxon>
        <taxon>Entomoneis</taxon>
    </lineage>
</organism>
<dbReference type="AlphaFoldDB" id="A0A7S3DUQ1"/>
<proteinExistence type="predicted"/>
<evidence type="ECO:0000313" key="2">
    <source>
        <dbReference type="EMBL" id="CAD9984845.1"/>
    </source>
</evidence>
<evidence type="ECO:0000256" key="1">
    <source>
        <dbReference type="SAM" id="MobiDB-lite"/>
    </source>
</evidence>
<reference evidence="2" key="1">
    <citation type="submission" date="2021-01" db="EMBL/GenBank/DDBJ databases">
        <authorList>
            <person name="Corre E."/>
            <person name="Pelletier E."/>
            <person name="Niang G."/>
            <person name="Scheremetjew M."/>
            <person name="Finn R."/>
            <person name="Kale V."/>
            <person name="Holt S."/>
            <person name="Cochrane G."/>
            <person name="Meng A."/>
            <person name="Brown T."/>
            <person name="Cohen L."/>
        </authorList>
    </citation>
    <scope>NUCLEOTIDE SEQUENCE</scope>
    <source>
        <strain evidence="2">CCMP125</strain>
    </source>
</reference>
<feature type="compositionally biased region" description="Basic and acidic residues" evidence="1">
    <location>
        <begin position="99"/>
        <end position="112"/>
    </location>
</feature>
<gene>
    <name evidence="2" type="ORF">APAL1065_LOCUS21861</name>
</gene>
<dbReference type="EMBL" id="HBHT01032543">
    <property type="protein sequence ID" value="CAD9984845.1"/>
    <property type="molecule type" value="Transcribed_RNA"/>
</dbReference>
<feature type="compositionally biased region" description="Gly residues" evidence="1">
    <location>
        <begin position="68"/>
        <end position="81"/>
    </location>
</feature>
<protein>
    <submittedName>
        <fullName evidence="2">Uncharacterized protein</fullName>
    </submittedName>
</protein>